<proteinExistence type="predicted"/>
<dbReference type="InterPro" id="IPR036070">
    <property type="entry name" value="Nop_dom_sf"/>
</dbReference>
<name>A0A2V2N024_9EURY</name>
<gene>
    <name evidence="2" type="ORF">DK846_15775</name>
</gene>
<evidence type="ECO:0000313" key="2">
    <source>
        <dbReference type="EMBL" id="PWR69898.1"/>
    </source>
</evidence>
<dbReference type="GO" id="GO:0031428">
    <property type="term" value="C:box C/D methylation guide snoRNP complex"/>
    <property type="evidence" value="ECO:0007669"/>
    <property type="project" value="InterPro"/>
</dbReference>
<dbReference type="InterPro" id="IPR045056">
    <property type="entry name" value="Nop56/Nop58"/>
</dbReference>
<dbReference type="Gene3D" id="1.10.246.90">
    <property type="entry name" value="Nop domain"/>
    <property type="match status" value="1"/>
</dbReference>
<dbReference type="Pfam" id="PF01798">
    <property type="entry name" value="Nop"/>
    <property type="match status" value="1"/>
</dbReference>
<dbReference type="AlphaFoldDB" id="A0A2V2N024"/>
<dbReference type="Proteomes" id="UP000245657">
    <property type="component" value="Unassembled WGS sequence"/>
</dbReference>
<evidence type="ECO:0000259" key="1">
    <source>
        <dbReference type="PROSITE" id="PS51358"/>
    </source>
</evidence>
<dbReference type="GO" id="GO:0030515">
    <property type="term" value="F:snoRNA binding"/>
    <property type="evidence" value="ECO:0007669"/>
    <property type="project" value="InterPro"/>
</dbReference>
<dbReference type="SUPFAM" id="SSF89124">
    <property type="entry name" value="Nop domain"/>
    <property type="match status" value="1"/>
</dbReference>
<comment type="caution">
    <text evidence="2">The sequence shown here is derived from an EMBL/GenBank/DDBJ whole genome shotgun (WGS) entry which is preliminary data.</text>
</comment>
<dbReference type="EMBL" id="QGMY01000017">
    <property type="protein sequence ID" value="PWR69898.1"/>
    <property type="molecule type" value="Genomic_DNA"/>
</dbReference>
<keyword evidence="3" id="KW-1185">Reference proteome</keyword>
<evidence type="ECO:0000313" key="3">
    <source>
        <dbReference type="Proteomes" id="UP000245657"/>
    </source>
</evidence>
<reference evidence="2 3" key="1">
    <citation type="submission" date="2018-05" db="EMBL/GenBank/DDBJ databases">
        <title>Draft genome of Methanospirillum lacunae Ki8-1.</title>
        <authorList>
            <person name="Dueholm M.S."/>
            <person name="Nielsen P.H."/>
            <person name="Bakmann L.F."/>
            <person name="Otzen D.E."/>
        </authorList>
    </citation>
    <scope>NUCLEOTIDE SEQUENCE [LARGE SCALE GENOMIC DNA]</scope>
    <source>
        <strain evidence="2 3">Ki8-1</strain>
    </source>
</reference>
<organism evidence="2 3">
    <name type="scientific">Methanospirillum lacunae</name>
    <dbReference type="NCBI Taxonomy" id="668570"/>
    <lineage>
        <taxon>Archaea</taxon>
        <taxon>Methanobacteriati</taxon>
        <taxon>Methanobacteriota</taxon>
        <taxon>Stenosarchaea group</taxon>
        <taxon>Methanomicrobia</taxon>
        <taxon>Methanomicrobiales</taxon>
        <taxon>Methanospirillaceae</taxon>
        <taxon>Methanospirillum</taxon>
    </lineage>
</organism>
<dbReference type="PROSITE" id="PS51358">
    <property type="entry name" value="NOP"/>
    <property type="match status" value="1"/>
</dbReference>
<dbReference type="PANTHER" id="PTHR10894">
    <property type="entry name" value="NUCLEOLAR PROTEIN 5 NUCLEOLAR PROTEIN NOP5 NOP58"/>
    <property type="match status" value="1"/>
</dbReference>
<dbReference type="InterPro" id="IPR042239">
    <property type="entry name" value="Nop_C"/>
</dbReference>
<dbReference type="InterPro" id="IPR002687">
    <property type="entry name" value="Nop_dom"/>
</dbReference>
<accession>A0A2V2N024</accession>
<dbReference type="PANTHER" id="PTHR10894:SF0">
    <property type="entry name" value="NUCLEOLAR PROTEIN 56"/>
    <property type="match status" value="1"/>
</dbReference>
<sequence length="335" mass="38044">MCHGNRSYSRIPESVTGTMYGGCNIAGYSIFTWTLGFLMDSKQSEKTDDLHVSSFYWYDELKIERDSTLPIPTVFYSRFIENGGKLSILPTWKEAVTKGICKDKDDYYFYLREICLMWSRNKLQKYNSSEEVRLVKLMLVLRETDLMMSRLSEQIINWDSMRESDSDSSVKQKKGLDPIREMASGTGNDGISLLCRDLVSMKGSRGKLVRDISMRCEKLLPNCSNIVGPLVAARLLLEAGSLKRLCRMPASKIQVLGARNALFSHLSSGSPPPKHGLIFEHKRIHAASRRIRGKISRTLASNLIIAFRIDYYRGTIDSAFLERAQLRIEKAGKKS</sequence>
<protein>
    <submittedName>
        <fullName evidence="2">RNA-processing protein</fullName>
    </submittedName>
</protein>
<feature type="domain" description="Nop" evidence="1">
    <location>
        <begin position="219"/>
        <end position="333"/>
    </location>
</feature>